<evidence type="ECO:0000313" key="2">
    <source>
        <dbReference type="EMBL" id="CAB4751223.1"/>
    </source>
</evidence>
<reference evidence="2" key="1">
    <citation type="submission" date="2020-05" db="EMBL/GenBank/DDBJ databases">
        <authorList>
            <person name="Chiriac C."/>
            <person name="Salcher M."/>
            <person name="Ghai R."/>
            <person name="Kavagutti S V."/>
        </authorList>
    </citation>
    <scope>NUCLEOTIDE SEQUENCE</scope>
</reference>
<dbReference type="EMBL" id="CAEZZD010000100">
    <property type="protein sequence ID" value="CAB4751223.1"/>
    <property type="molecule type" value="Genomic_DNA"/>
</dbReference>
<dbReference type="AlphaFoldDB" id="A0A6J6TXW3"/>
<accession>A0A6J6TXW3</accession>
<sequence length="79" mass="8443">MAARSEVHSRMNCNPHQRNRGFNVGLTRMEVFSPNKERNNIFGAAGDAQAKQWPGAIKPALTAVASAPTCVALSTTTTS</sequence>
<organism evidence="2">
    <name type="scientific">freshwater metagenome</name>
    <dbReference type="NCBI Taxonomy" id="449393"/>
    <lineage>
        <taxon>unclassified sequences</taxon>
        <taxon>metagenomes</taxon>
        <taxon>ecological metagenomes</taxon>
    </lineage>
</organism>
<feature type="region of interest" description="Disordered" evidence="1">
    <location>
        <begin position="1"/>
        <end position="20"/>
    </location>
</feature>
<protein>
    <submittedName>
        <fullName evidence="2">Unannotated protein</fullName>
    </submittedName>
</protein>
<proteinExistence type="predicted"/>
<name>A0A6J6TXW3_9ZZZZ</name>
<gene>
    <name evidence="2" type="ORF">UFOPK2824_00711</name>
</gene>
<evidence type="ECO:0000256" key="1">
    <source>
        <dbReference type="SAM" id="MobiDB-lite"/>
    </source>
</evidence>